<reference evidence="2" key="4">
    <citation type="submission" date="2025-05" db="UniProtKB">
        <authorList>
            <consortium name="EnsemblFungi"/>
        </authorList>
    </citation>
    <scope>IDENTIFICATION</scope>
    <source>
        <strain evidence="2">isolate 1-1 / race 1 (BBBD)</strain>
    </source>
</reference>
<evidence type="ECO:0000313" key="1">
    <source>
        <dbReference type="EMBL" id="OAV87280.1"/>
    </source>
</evidence>
<reference evidence="1" key="1">
    <citation type="submission" date="2009-11" db="EMBL/GenBank/DDBJ databases">
        <authorList>
            <consortium name="The Broad Institute Genome Sequencing Platform"/>
            <person name="Ward D."/>
            <person name="Feldgarden M."/>
            <person name="Earl A."/>
            <person name="Young S.K."/>
            <person name="Zeng Q."/>
            <person name="Koehrsen M."/>
            <person name="Alvarado L."/>
            <person name="Berlin A."/>
            <person name="Bochicchio J."/>
            <person name="Borenstein D."/>
            <person name="Chapman S.B."/>
            <person name="Chen Z."/>
            <person name="Engels R."/>
            <person name="Freedman E."/>
            <person name="Gellesch M."/>
            <person name="Goldberg J."/>
            <person name="Griggs A."/>
            <person name="Gujja S."/>
            <person name="Heilman E."/>
            <person name="Heiman D."/>
            <person name="Hepburn T."/>
            <person name="Howarth C."/>
            <person name="Jen D."/>
            <person name="Larson L."/>
            <person name="Lewis B."/>
            <person name="Mehta T."/>
            <person name="Park D."/>
            <person name="Pearson M."/>
            <person name="Roberts A."/>
            <person name="Saif S."/>
            <person name="Shea T."/>
            <person name="Shenoy N."/>
            <person name="Sisk P."/>
            <person name="Stolte C."/>
            <person name="Sykes S."/>
            <person name="Thomson T."/>
            <person name="Walk T."/>
            <person name="White J."/>
            <person name="Yandava C."/>
            <person name="Izard J."/>
            <person name="Baranova O.V."/>
            <person name="Blanton J.M."/>
            <person name="Tanner A.C."/>
            <person name="Dewhirst F.E."/>
            <person name="Haas B."/>
            <person name="Nusbaum C."/>
            <person name="Birren B."/>
        </authorList>
    </citation>
    <scope>NUCLEOTIDE SEQUENCE [LARGE SCALE GENOMIC DNA]</scope>
    <source>
        <strain evidence="1">1-1 BBBD Race 1</strain>
    </source>
</reference>
<dbReference type="EMBL" id="ADAS02000490">
    <property type="protein sequence ID" value="OAV87280.1"/>
    <property type="molecule type" value="Genomic_DNA"/>
</dbReference>
<reference evidence="2 3" key="3">
    <citation type="journal article" date="2017" name="G3 (Bethesda)">
        <title>Comparative analysis highlights variable genome content of wheat rusts and divergence of the mating loci.</title>
        <authorList>
            <person name="Cuomo C.A."/>
            <person name="Bakkeren G."/>
            <person name="Khalil H.B."/>
            <person name="Panwar V."/>
            <person name="Joly D."/>
            <person name="Linning R."/>
            <person name="Sakthikumar S."/>
            <person name="Song X."/>
            <person name="Adiconis X."/>
            <person name="Fan L."/>
            <person name="Goldberg J.M."/>
            <person name="Levin J.Z."/>
            <person name="Young S."/>
            <person name="Zeng Q."/>
            <person name="Anikster Y."/>
            <person name="Bruce M."/>
            <person name="Wang M."/>
            <person name="Yin C."/>
            <person name="McCallum B."/>
            <person name="Szabo L.J."/>
            <person name="Hulbert S."/>
            <person name="Chen X."/>
            <person name="Fellers J.P."/>
        </authorList>
    </citation>
    <scope>NUCLEOTIDE SEQUENCE</scope>
    <source>
        <strain evidence="3">Isolate 1-1 / race 1 (BBBD)</strain>
        <strain evidence="2">isolate 1-1 / race 1 (BBBD)</strain>
    </source>
</reference>
<dbReference type="STRING" id="630390.A0A180G3V2"/>
<dbReference type="OrthoDB" id="2588793at2759"/>
<evidence type="ECO:0000313" key="2">
    <source>
        <dbReference type="EnsemblFungi" id="PTTG_06085-t43_1-p1"/>
    </source>
</evidence>
<keyword evidence="3" id="KW-1185">Reference proteome</keyword>
<evidence type="ECO:0000313" key="3">
    <source>
        <dbReference type="Proteomes" id="UP000005240"/>
    </source>
</evidence>
<organism evidence="1">
    <name type="scientific">Puccinia triticina (isolate 1-1 / race 1 (BBBD))</name>
    <name type="common">Brown leaf rust fungus</name>
    <dbReference type="NCBI Taxonomy" id="630390"/>
    <lineage>
        <taxon>Eukaryota</taxon>
        <taxon>Fungi</taxon>
        <taxon>Dikarya</taxon>
        <taxon>Basidiomycota</taxon>
        <taxon>Pucciniomycotina</taxon>
        <taxon>Pucciniomycetes</taxon>
        <taxon>Pucciniales</taxon>
        <taxon>Pucciniaceae</taxon>
        <taxon>Puccinia</taxon>
    </lineage>
</organism>
<dbReference type="AlphaFoldDB" id="A0A180G3V2"/>
<protein>
    <submittedName>
        <fullName evidence="1 2">Uncharacterized protein</fullName>
    </submittedName>
</protein>
<dbReference type="VEuPathDB" id="FungiDB:PTTG_06085"/>
<dbReference type="Proteomes" id="UP000005240">
    <property type="component" value="Unassembled WGS sequence"/>
</dbReference>
<reference evidence="1" key="2">
    <citation type="submission" date="2016-05" db="EMBL/GenBank/DDBJ databases">
        <title>Comparative analysis highlights variable genome content of wheat rusts and divergence of the mating loci.</title>
        <authorList>
            <person name="Cuomo C.A."/>
            <person name="Bakkeren G."/>
            <person name="Szabo L."/>
            <person name="Khalil H."/>
            <person name="Joly D."/>
            <person name="Goldberg J."/>
            <person name="Young S."/>
            <person name="Zeng Q."/>
            <person name="Fellers J."/>
        </authorList>
    </citation>
    <scope>NUCLEOTIDE SEQUENCE [LARGE SCALE GENOMIC DNA]</scope>
    <source>
        <strain evidence="1">1-1 BBBD Race 1</strain>
    </source>
</reference>
<proteinExistence type="predicted"/>
<sequence length="279" mass="31794">MSVDIDRPSTPFFHAGEDPPQLFEGRFETFYEPLLRTQPPLIPPPDMVVFNSGLWDLVFLSNLKDHQIAQNRSQGIMSPLQVTGKELLGPAEIARHSARFNAFLDKLLFHTFNHTLPAKPTRFVYRTMPDSSLVLAKDNAMSRKRVRQIDALNLRLIHAFNARQLAHKGPTQRTLIDVLDWTWVSSQLLDELIDLVHFGRGATQWLYGDMVLHHLRRHVVGQELAAGFRIRGAAPAPSADQLRRALVWRDCRRFGRLVLSLNRSGTARGPRLSRSLFNP</sequence>
<dbReference type="EnsemblFungi" id="PTTG_06085-t43_1">
    <property type="protein sequence ID" value="PTTG_06085-t43_1-p1"/>
    <property type="gene ID" value="PTTG_06085"/>
</dbReference>
<accession>A0A180G3V2</accession>
<gene>
    <name evidence="1" type="ORF">PTTG_06085</name>
</gene>
<name>A0A180G3V2_PUCT1</name>